<evidence type="ECO:0000313" key="1">
    <source>
        <dbReference type="EMBL" id="CUN15068.1"/>
    </source>
</evidence>
<dbReference type="Proteomes" id="UP000478483">
    <property type="component" value="Unassembled WGS sequence"/>
</dbReference>
<evidence type="ECO:0000313" key="3">
    <source>
        <dbReference type="Proteomes" id="UP000095350"/>
    </source>
</evidence>
<dbReference type="PaxDb" id="166486-ERS852572_02149"/>
<dbReference type="STRING" id="166486.ERS852572_02149"/>
<protein>
    <recommendedName>
        <fullName evidence="5">Nucleotidyl transferase AbiEii/AbiGii toxin family protein</fullName>
    </recommendedName>
</protein>
<accession>A0A173UNA3</accession>
<gene>
    <name evidence="1" type="ORF">ERS852572_02149</name>
    <name evidence="2" type="ORF">GMD50_10885</name>
</gene>
<sequence length="291" mass="34901">MEDKKYKIADLQEKSEEWKIPFSNLLAGFVLEEFMLRFSASEFKNRFLLRNGTVLGLEQYRKKNILKLDFFCEPDERIPEKLLQLYLQKKEQSPVRWKGTISSQQAGTCLELQGQFEEMKVPVTVGIHFMHLGKIWGLVERQIPFLMDETVQIEWKEFPAELVLAKQIFVILRDMELIPDMEIYREVFFILRNETLNGRHVCELLEDMCKTEEMIPDMERAEQIFSYRDYPYMKKRWEKFCRHSAIAGTETLKWEKEMECFHHFLGDMWEAVCRDEVFFGDWMPELARFLG</sequence>
<reference evidence="1 3" key="1">
    <citation type="submission" date="2015-09" db="EMBL/GenBank/DDBJ databases">
        <authorList>
            <consortium name="Pathogen Informatics"/>
        </authorList>
    </citation>
    <scope>NUCLEOTIDE SEQUENCE [LARGE SCALE GENOMIC DNA]</scope>
    <source>
        <strain evidence="1 3">2789STDY5834960</strain>
    </source>
</reference>
<evidence type="ECO:0000313" key="2">
    <source>
        <dbReference type="EMBL" id="MTR85555.1"/>
    </source>
</evidence>
<organism evidence="1 3">
    <name type="scientific">Roseburia intestinalis</name>
    <dbReference type="NCBI Taxonomy" id="166486"/>
    <lineage>
        <taxon>Bacteria</taxon>
        <taxon>Bacillati</taxon>
        <taxon>Bacillota</taxon>
        <taxon>Clostridia</taxon>
        <taxon>Lachnospirales</taxon>
        <taxon>Lachnospiraceae</taxon>
        <taxon>Roseburia</taxon>
    </lineage>
</organism>
<name>A0A173UNA3_9FIRM</name>
<evidence type="ECO:0000313" key="4">
    <source>
        <dbReference type="Proteomes" id="UP000478483"/>
    </source>
</evidence>
<dbReference type="RefSeq" id="WP_022111865.1">
    <property type="nucleotide sequence ID" value="NZ_CABIYH010000015.1"/>
</dbReference>
<dbReference type="Proteomes" id="UP000095350">
    <property type="component" value="Unassembled WGS sequence"/>
</dbReference>
<proteinExistence type="predicted"/>
<dbReference type="EMBL" id="WNAJ01000012">
    <property type="protein sequence ID" value="MTR85555.1"/>
    <property type="molecule type" value="Genomic_DNA"/>
</dbReference>
<dbReference type="AlphaFoldDB" id="A0A173UNA3"/>
<dbReference type="EMBL" id="CYXZ01000015">
    <property type="protein sequence ID" value="CUN15068.1"/>
    <property type="molecule type" value="Genomic_DNA"/>
</dbReference>
<reference evidence="2 4" key="2">
    <citation type="journal article" date="2019" name="Nat. Med.">
        <title>A library of human gut bacterial isolates paired with longitudinal multiomics data enables mechanistic microbiome research.</title>
        <authorList>
            <person name="Poyet M."/>
            <person name="Groussin M."/>
            <person name="Gibbons S.M."/>
            <person name="Avila-Pacheco J."/>
            <person name="Jiang X."/>
            <person name="Kearney S.M."/>
            <person name="Perrotta A.R."/>
            <person name="Berdy B."/>
            <person name="Zhao S."/>
            <person name="Lieberman T.D."/>
            <person name="Swanson P.K."/>
            <person name="Smith M."/>
            <person name="Roesemann S."/>
            <person name="Alexander J.E."/>
            <person name="Rich S.A."/>
            <person name="Livny J."/>
            <person name="Vlamakis H."/>
            <person name="Clish C."/>
            <person name="Bullock K."/>
            <person name="Deik A."/>
            <person name="Scott J."/>
            <person name="Pierce K.A."/>
            <person name="Xavier R.J."/>
            <person name="Alm E.J."/>
        </authorList>
    </citation>
    <scope>NUCLEOTIDE SEQUENCE [LARGE SCALE GENOMIC DNA]</scope>
    <source>
        <strain evidence="2 4">BIOML-A1</strain>
    </source>
</reference>
<evidence type="ECO:0008006" key="5">
    <source>
        <dbReference type="Google" id="ProtNLM"/>
    </source>
</evidence>
<dbReference type="OrthoDB" id="2068293at2"/>